<dbReference type="AlphaFoldDB" id="A0A9W6F6G3"/>
<accession>A0A9W6F6G3</accession>
<keyword evidence="3" id="KW-1185">Reference proteome</keyword>
<dbReference type="EMBL" id="BRXU01000019">
    <property type="protein sequence ID" value="GLC57496.1"/>
    <property type="molecule type" value="Genomic_DNA"/>
</dbReference>
<proteinExistence type="predicted"/>
<reference evidence="2 3" key="1">
    <citation type="journal article" date="2023" name="Commun. Biol.">
        <title>Reorganization of the ancestral sex-determining regions during the evolution of trioecy in Pleodorina starrii.</title>
        <authorList>
            <person name="Takahashi K."/>
            <person name="Suzuki S."/>
            <person name="Kawai-Toyooka H."/>
            <person name="Yamamoto K."/>
            <person name="Hamaji T."/>
            <person name="Ootsuki R."/>
            <person name="Yamaguchi H."/>
            <person name="Kawachi M."/>
            <person name="Higashiyama T."/>
            <person name="Nozaki H."/>
        </authorList>
    </citation>
    <scope>NUCLEOTIDE SEQUENCE [LARGE SCALE GENOMIC DNA]</scope>
    <source>
        <strain evidence="2 3">NIES-4479</strain>
    </source>
</reference>
<evidence type="ECO:0000313" key="2">
    <source>
        <dbReference type="EMBL" id="GLC57496.1"/>
    </source>
</evidence>
<dbReference type="Proteomes" id="UP001165080">
    <property type="component" value="Unassembled WGS sequence"/>
</dbReference>
<evidence type="ECO:0000256" key="1">
    <source>
        <dbReference type="SAM" id="MobiDB-lite"/>
    </source>
</evidence>
<comment type="caution">
    <text evidence="2">The sequence shown here is derived from an EMBL/GenBank/DDBJ whole genome shotgun (WGS) entry which is preliminary data.</text>
</comment>
<evidence type="ECO:0000313" key="3">
    <source>
        <dbReference type="Proteomes" id="UP001165080"/>
    </source>
</evidence>
<protein>
    <submittedName>
        <fullName evidence="2">Uncharacterized protein</fullName>
    </submittedName>
</protein>
<gene>
    <name evidence="2" type="primary">PLESTB001771</name>
    <name evidence="2" type="ORF">PLESTB_001233400</name>
</gene>
<feature type="region of interest" description="Disordered" evidence="1">
    <location>
        <begin position="1"/>
        <end position="47"/>
    </location>
</feature>
<sequence length="101" mass="10600">MLQTVRPDWIRPHIGGAALGRPPQSGDSNSSSSGQRLAAPASQPPSAHIALLSEEGELELQLYGPGKGEGVRNEARNADSAQTSAAPRESPPRHRSPGWAD</sequence>
<feature type="compositionally biased region" description="Low complexity" evidence="1">
    <location>
        <begin position="25"/>
        <end position="34"/>
    </location>
</feature>
<name>A0A9W6F6G3_9CHLO</name>
<feature type="region of interest" description="Disordered" evidence="1">
    <location>
        <begin position="62"/>
        <end position="101"/>
    </location>
</feature>
<organism evidence="2 3">
    <name type="scientific">Pleodorina starrii</name>
    <dbReference type="NCBI Taxonomy" id="330485"/>
    <lineage>
        <taxon>Eukaryota</taxon>
        <taxon>Viridiplantae</taxon>
        <taxon>Chlorophyta</taxon>
        <taxon>core chlorophytes</taxon>
        <taxon>Chlorophyceae</taxon>
        <taxon>CS clade</taxon>
        <taxon>Chlamydomonadales</taxon>
        <taxon>Volvocaceae</taxon>
        <taxon>Pleodorina</taxon>
    </lineage>
</organism>